<gene>
    <name evidence="1" type="ORF">BS50DRAFT_583957</name>
</gene>
<protein>
    <submittedName>
        <fullName evidence="1">Uncharacterized protein</fullName>
    </submittedName>
</protein>
<accession>A0A2T2P459</accession>
<reference evidence="1 2" key="1">
    <citation type="journal article" date="2018" name="Front. Microbiol.">
        <title>Genome-Wide Analysis of Corynespora cassiicola Leaf Fall Disease Putative Effectors.</title>
        <authorList>
            <person name="Lopez D."/>
            <person name="Ribeiro S."/>
            <person name="Label P."/>
            <person name="Fumanal B."/>
            <person name="Venisse J.S."/>
            <person name="Kohler A."/>
            <person name="de Oliveira R.R."/>
            <person name="Labutti K."/>
            <person name="Lipzen A."/>
            <person name="Lail K."/>
            <person name="Bauer D."/>
            <person name="Ohm R.A."/>
            <person name="Barry K.W."/>
            <person name="Spatafora J."/>
            <person name="Grigoriev I.V."/>
            <person name="Martin F.M."/>
            <person name="Pujade-Renaud V."/>
        </authorList>
    </citation>
    <scope>NUCLEOTIDE SEQUENCE [LARGE SCALE GENOMIC DNA]</scope>
    <source>
        <strain evidence="1 2">Philippines</strain>
    </source>
</reference>
<dbReference type="Proteomes" id="UP000240883">
    <property type="component" value="Unassembled WGS sequence"/>
</dbReference>
<sequence length="240" mass="27073">MTPPSLIRAAHEAMPASPTANPKLAFYANSPISTAPTESSVPITYASLGANVVVNLSADTGAINGNTETLFISGGNVVPEEPIITNADNDSSTYHFVMLPAEFRNIIYEYALTANEGILCLQRRHQSINIVERMTGFPPVFSRLKWTSKLIHEETKFLELEFNKLSSPEKKFLEYIREVKVTSFQSHLRHVLLFGDMETYHSPPQEVLHTLLNVARSNSNMRLDITLPDWRINGRRMDRW</sequence>
<dbReference type="OrthoDB" id="4790878at2759"/>
<dbReference type="EMBL" id="KZ678130">
    <property type="protein sequence ID" value="PSN72419.1"/>
    <property type="molecule type" value="Genomic_DNA"/>
</dbReference>
<evidence type="ECO:0000313" key="1">
    <source>
        <dbReference type="EMBL" id="PSN72419.1"/>
    </source>
</evidence>
<evidence type="ECO:0000313" key="2">
    <source>
        <dbReference type="Proteomes" id="UP000240883"/>
    </source>
</evidence>
<proteinExistence type="predicted"/>
<keyword evidence="2" id="KW-1185">Reference proteome</keyword>
<name>A0A2T2P459_CORCC</name>
<dbReference type="AlphaFoldDB" id="A0A2T2P459"/>
<organism evidence="1 2">
    <name type="scientific">Corynespora cassiicola Philippines</name>
    <dbReference type="NCBI Taxonomy" id="1448308"/>
    <lineage>
        <taxon>Eukaryota</taxon>
        <taxon>Fungi</taxon>
        <taxon>Dikarya</taxon>
        <taxon>Ascomycota</taxon>
        <taxon>Pezizomycotina</taxon>
        <taxon>Dothideomycetes</taxon>
        <taxon>Pleosporomycetidae</taxon>
        <taxon>Pleosporales</taxon>
        <taxon>Corynesporascaceae</taxon>
        <taxon>Corynespora</taxon>
    </lineage>
</organism>